<protein>
    <submittedName>
        <fullName evidence="2">Uncharacterized protein</fullName>
    </submittedName>
</protein>
<feature type="region of interest" description="Disordered" evidence="1">
    <location>
        <begin position="1"/>
        <end position="62"/>
    </location>
</feature>
<dbReference type="AlphaFoldDB" id="A0A9W5W673"/>
<keyword evidence="3" id="KW-1185">Reference proteome</keyword>
<name>A0A9W5W673_9BACL</name>
<dbReference type="EMBL" id="JFHU01000212">
    <property type="protein sequence ID" value="EXX85746.1"/>
    <property type="molecule type" value="Genomic_DNA"/>
</dbReference>
<accession>A0A9W5W673</accession>
<gene>
    <name evidence="2" type="ORF">BG53_07690</name>
</gene>
<evidence type="ECO:0000313" key="3">
    <source>
        <dbReference type="Proteomes" id="UP000053750"/>
    </source>
</evidence>
<organism evidence="2 3">
    <name type="scientific">Paenibacillus darwinianus</name>
    <dbReference type="NCBI Taxonomy" id="1380763"/>
    <lineage>
        <taxon>Bacteria</taxon>
        <taxon>Bacillati</taxon>
        <taxon>Bacillota</taxon>
        <taxon>Bacilli</taxon>
        <taxon>Bacillales</taxon>
        <taxon>Paenibacillaceae</taxon>
        <taxon>Paenibacillus</taxon>
    </lineage>
</organism>
<proteinExistence type="predicted"/>
<feature type="compositionally biased region" description="Basic and acidic residues" evidence="1">
    <location>
        <begin position="35"/>
        <end position="62"/>
    </location>
</feature>
<reference evidence="2 3" key="1">
    <citation type="submission" date="2014-02" db="EMBL/GenBank/DDBJ databases">
        <title>Genome sequence of Paenibacillus darwinianus reveals adaptive mechanisms for survival in Antarctic soils.</title>
        <authorList>
            <person name="Dsouza M."/>
            <person name="Taylor M.W."/>
            <person name="Turner S.J."/>
            <person name="Aislabie J."/>
        </authorList>
    </citation>
    <scope>NUCLEOTIDE SEQUENCE [LARGE SCALE GENOMIC DNA]</scope>
    <source>
        <strain evidence="2 3">CE1</strain>
    </source>
</reference>
<comment type="caution">
    <text evidence="2">The sequence shown here is derived from an EMBL/GenBank/DDBJ whole genome shotgun (WGS) entry which is preliminary data.</text>
</comment>
<sequence length="242" mass="27157">MAKKRMPASGGRGASRNSGGPGGPGAGSSASDRPATLKDLLDAETADRRRRSMNDKERNGSGERYIAEREALLERLEANPDLVFEQAVKIDVELADADFWLTFTAEWGGALHMLDQTNAKRFELGTIDEKQYEYSRRTYRLGQIVLSELYDRLRAWSEGEDAAPICRLPLSMLDCYFIPAYLHDFGQSRPELKPLCKSYMEKVRQALTGSGSAPLEETVRLLDETVGTYIRELHRYATTGKR</sequence>
<evidence type="ECO:0000256" key="1">
    <source>
        <dbReference type="SAM" id="MobiDB-lite"/>
    </source>
</evidence>
<evidence type="ECO:0000313" key="2">
    <source>
        <dbReference type="EMBL" id="EXX85746.1"/>
    </source>
</evidence>
<dbReference type="Proteomes" id="UP000053750">
    <property type="component" value="Unassembled WGS sequence"/>
</dbReference>